<name>A0AAW2YNI9_9EUKA</name>
<keyword evidence="2" id="KW-0560">Oxidoreductase</keyword>
<dbReference type="InterPro" id="IPR002347">
    <property type="entry name" value="SDR_fam"/>
</dbReference>
<dbReference type="Gene3D" id="3.40.50.720">
    <property type="entry name" value="NAD(P)-binding Rossmann-like Domain"/>
    <property type="match status" value="1"/>
</dbReference>
<organism evidence="4 5">
    <name type="scientific">Acrasis kona</name>
    <dbReference type="NCBI Taxonomy" id="1008807"/>
    <lineage>
        <taxon>Eukaryota</taxon>
        <taxon>Discoba</taxon>
        <taxon>Heterolobosea</taxon>
        <taxon>Tetramitia</taxon>
        <taxon>Eutetramitia</taxon>
        <taxon>Acrasidae</taxon>
        <taxon>Acrasis</taxon>
    </lineage>
</organism>
<proteinExistence type="inferred from homology"/>
<comment type="caution">
    <text evidence="4">The sequence shown here is derived from an EMBL/GenBank/DDBJ whole genome shotgun (WGS) entry which is preliminary data.</text>
</comment>
<evidence type="ECO:0000256" key="3">
    <source>
        <dbReference type="SAM" id="Phobius"/>
    </source>
</evidence>
<keyword evidence="3" id="KW-0472">Membrane</keyword>
<dbReference type="InterPro" id="IPR051019">
    <property type="entry name" value="VLCFA-Steroid_DH"/>
</dbReference>
<feature type="transmembrane region" description="Helical" evidence="3">
    <location>
        <begin position="6"/>
        <end position="22"/>
    </location>
</feature>
<dbReference type="SUPFAM" id="SSF51735">
    <property type="entry name" value="NAD(P)-binding Rossmann-fold domains"/>
    <property type="match status" value="1"/>
</dbReference>
<evidence type="ECO:0000256" key="1">
    <source>
        <dbReference type="ARBA" id="ARBA00006484"/>
    </source>
</evidence>
<evidence type="ECO:0000313" key="5">
    <source>
        <dbReference type="Proteomes" id="UP001431209"/>
    </source>
</evidence>
<keyword evidence="3" id="KW-0812">Transmembrane</keyword>
<evidence type="ECO:0000313" key="4">
    <source>
        <dbReference type="EMBL" id="KAL0478468.1"/>
    </source>
</evidence>
<dbReference type="PRINTS" id="PR00081">
    <property type="entry name" value="GDHRDH"/>
</dbReference>
<dbReference type="GO" id="GO:0016491">
    <property type="term" value="F:oxidoreductase activity"/>
    <property type="evidence" value="ECO:0007669"/>
    <property type="project" value="UniProtKB-KW"/>
</dbReference>
<dbReference type="PIRSF" id="PIRSF000126">
    <property type="entry name" value="11-beta-HSD1"/>
    <property type="match status" value="1"/>
</dbReference>
<dbReference type="PANTHER" id="PTHR43899:SF13">
    <property type="entry name" value="RH59310P"/>
    <property type="match status" value="1"/>
</dbReference>
<dbReference type="Pfam" id="PF00106">
    <property type="entry name" value="adh_short"/>
    <property type="match status" value="1"/>
</dbReference>
<dbReference type="EMBL" id="JAOPGA020000406">
    <property type="protein sequence ID" value="KAL0478468.1"/>
    <property type="molecule type" value="Genomic_DNA"/>
</dbReference>
<dbReference type="InterPro" id="IPR036291">
    <property type="entry name" value="NAD(P)-bd_dom_sf"/>
</dbReference>
<evidence type="ECO:0000256" key="2">
    <source>
        <dbReference type="ARBA" id="ARBA00023002"/>
    </source>
</evidence>
<protein>
    <submittedName>
        <fullName evidence="4">Very-long-chain 3-oxoacyl-CoA reductase</fullName>
    </submittedName>
</protein>
<keyword evidence="5" id="KW-1185">Reference proteome</keyword>
<comment type="similarity">
    <text evidence="1">Belongs to the short-chain dehydrogenases/reductases (SDR) family.</text>
</comment>
<dbReference type="AlphaFoldDB" id="A0AAW2YNI9"/>
<dbReference type="Proteomes" id="UP001431209">
    <property type="component" value="Unassembled WGS sequence"/>
</dbReference>
<reference evidence="4 5" key="1">
    <citation type="submission" date="2024-03" db="EMBL/GenBank/DDBJ databases">
        <title>The Acrasis kona genome and developmental transcriptomes reveal deep origins of eukaryotic multicellular pathways.</title>
        <authorList>
            <person name="Sheikh S."/>
            <person name="Fu C.-J."/>
            <person name="Brown M.W."/>
            <person name="Baldauf S.L."/>
        </authorList>
    </citation>
    <scope>NUCLEOTIDE SEQUENCE [LARGE SCALE GENOMIC DNA]</scope>
    <source>
        <strain evidence="4 5">ATCC MYA-3509</strain>
    </source>
</reference>
<accession>A0AAW2YNI9</accession>
<sequence>MVSFKTIVYGILLALFAYYVYGPPHKLEPSVFRDRYGPWCVIAGASQGLGEAFAREIASRGLNVILLARREKETGEVAERIRRDFNVEARVVVADLSDGDSVLQKLEQASSDVTVGSIIYNAAWSNTGYFLDRTEQELKMAVGVNVQTLTLLSNRFLKKFKQNKKGGLLIISSVAGLFGVKHVLAYSSTKAFQIAFARGLWDEMSEHNVDVVVSVAGGIRTTGLSTVLDAEDYPPGTQTPEEVALESVSFMSAKGGPVLIPGSLNRLMQSFLQLLPSWASTKLIGYNLEKRLRKKQ</sequence>
<gene>
    <name evidence="4" type="ORF">AKO1_008215</name>
</gene>
<keyword evidence="3" id="KW-1133">Transmembrane helix</keyword>
<dbReference type="PANTHER" id="PTHR43899">
    <property type="entry name" value="RH59310P"/>
    <property type="match status" value="1"/>
</dbReference>